<dbReference type="Pfam" id="PF02553">
    <property type="entry name" value="CbiN"/>
    <property type="match status" value="1"/>
</dbReference>
<evidence type="ECO:0000313" key="13">
    <source>
        <dbReference type="Proteomes" id="UP000004915"/>
    </source>
</evidence>
<dbReference type="PANTHER" id="PTHR38662:SF1">
    <property type="entry name" value="COBALT TRANSPORT PROTEIN CBIN"/>
    <property type="match status" value="1"/>
</dbReference>
<dbReference type="Proteomes" id="UP000004915">
    <property type="component" value="Unassembled WGS sequence"/>
</dbReference>
<evidence type="ECO:0000256" key="10">
    <source>
        <dbReference type="SAM" id="MobiDB-lite"/>
    </source>
</evidence>
<dbReference type="GO" id="GO:0009236">
    <property type="term" value="P:cobalamin biosynthetic process"/>
    <property type="evidence" value="ECO:0007669"/>
    <property type="project" value="UniProtKB-KW"/>
</dbReference>
<evidence type="ECO:0000256" key="6">
    <source>
        <dbReference type="ARBA" id="ARBA00022989"/>
    </source>
</evidence>
<evidence type="ECO:0000256" key="9">
    <source>
        <dbReference type="ARBA" id="ARBA00023285"/>
    </source>
</evidence>
<evidence type="ECO:0000256" key="2">
    <source>
        <dbReference type="ARBA" id="ARBA00022448"/>
    </source>
</evidence>
<keyword evidence="7" id="KW-0406">Ion transport</keyword>
<feature type="transmembrane region" description="Helical" evidence="11">
    <location>
        <begin position="57"/>
        <end position="76"/>
    </location>
</feature>
<protein>
    <submittedName>
        <fullName evidence="12">Cobalt transport protein CbiN</fullName>
    </submittedName>
</protein>
<dbReference type="EMBL" id="AGVE01000042">
    <property type="protein sequence ID" value="EHI13086.1"/>
    <property type="molecule type" value="Genomic_DNA"/>
</dbReference>
<dbReference type="GO" id="GO:0016020">
    <property type="term" value="C:membrane"/>
    <property type="evidence" value="ECO:0007669"/>
    <property type="project" value="InterPro"/>
</dbReference>
<keyword evidence="5 11" id="KW-0812">Transmembrane</keyword>
<keyword evidence="3" id="KW-1003">Cell membrane</keyword>
<keyword evidence="6 11" id="KW-1133">Transmembrane helix</keyword>
<gene>
    <name evidence="12" type="ORF">KEK_07882</name>
</gene>
<evidence type="ECO:0000256" key="7">
    <source>
        <dbReference type="ARBA" id="ARBA00023065"/>
    </source>
</evidence>
<evidence type="ECO:0000256" key="4">
    <source>
        <dbReference type="ARBA" id="ARBA00022573"/>
    </source>
</evidence>
<proteinExistence type="predicted"/>
<feature type="region of interest" description="Disordered" evidence="10">
    <location>
        <begin position="81"/>
        <end position="103"/>
    </location>
</feature>
<name>G7CF07_MYCT3</name>
<keyword evidence="9" id="KW-0170">Cobalt</keyword>
<organism evidence="12 13">
    <name type="scientific">Mycolicibacterium thermoresistibile (strain ATCC 19527 / DSM 44167 / CIP 105390 / JCM 6362 / NCTC 10409 / 316)</name>
    <name type="common">Mycobacterium thermoresistibile</name>
    <dbReference type="NCBI Taxonomy" id="1078020"/>
    <lineage>
        <taxon>Bacteria</taxon>
        <taxon>Bacillati</taxon>
        <taxon>Actinomycetota</taxon>
        <taxon>Actinomycetes</taxon>
        <taxon>Mycobacteriales</taxon>
        <taxon>Mycobacteriaceae</taxon>
        <taxon>Mycolicibacterium</taxon>
    </lineage>
</organism>
<dbReference type="PATRIC" id="fig|1078020.3.peg.1551"/>
<evidence type="ECO:0000256" key="3">
    <source>
        <dbReference type="ARBA" id="ARBA00022475"/>
    </source>
</evidence>
<evidence type="ECO:0000313" key="12">
    <source>
        <dbReference type="EMBL" id="EHI13086.1"/>
    </source>
</evidence>
<accession>G7CF07</accession>
<evidence type="ECO:0000256" key="5">
    <source>
        <dbReference type="ARBA" id="ARBA00022692"/>
    </source>
</evidence>
<sequence length="103" mass="10483">MIAVGSMWYGYAQDADAEFSGADGQAEEVIGAIEEGYEPWFSPLVGELPGEVESGLFALQAGIGGIALGAAVGWYAGRARGRRETAPAGPGPVGESEGDRGGH</sequence>
<keyword evidence="2" id="KW-0813">Transport</keyword>
<keyword evidence="8 11" id="KW-0472">Membrane</keyword>
<dbReference type="InterPro" id="IPR003705">
    <property type="entry name" value="CbiN"/>
</dbReference>
<dbReference type="eggNOG" id="COG1930">
    <property type="taxonomic scope" value="Bacteria"/>
</dbReference>
<evidence type="ECO:0000256" key="11">
    <source>
        <dbReference type="SAM" id="Phobius"/>
    </source>
</evidence>
<keyword evidence="13" id="KW-1185">Reference proteome</keyword>
<keyword evidence="4" id="KW-0169">Cobalamin biosynthesis</keyword>
<evidence type="ECO:0000256" key="8">
    <source>
        <dbReference type="ARBA" id="ARBA00023136"/>
    </source>
</evidence>
<reference evidence="12 13" key="1">
    <citation type="submission" date="2011-11" db="EMBL/GenBank/DDBJ databases">
        <authorList>
            <consortium name="Tuberculosis Structural Genomics Consortium"/>
            <person name="Ioerger T.R."/>
        </authorList>
    </citation>
    <scope>NUCLEOTIDE SEQUENCE [LARGE SCALE GENOMIC DNA]</scope>
    <source>
        <strain evidence="13">ATCC 19527 / DSM 44167 / CIP 105390 / JCM 6362 / NCTC 10409 / 316</strain>
    </source>
</reference>
<dbReference type="PANTHER" id="PTHR38662">
    <property type="entry name" value="COBALT TRANSPORT PROTEIN CBIN"/>
    <property type="match status" value="1"/>
</dbReference>
<dbReference type="AlphaFoldDB" id="G7CF07"/>
<keyword evidence="1" id="KW-0171">Cobalt transport</keyword>
<dbReference type="GO" id="GO:0015087">
    <property type="term" value="F:cobalt ion transmembrane transporter activity"/>
    <property type="evidence" value="ECO:0007669"/>
    <property type="project" value="InterPro"/>
</dbReference>
<comment type="caution">
    <text evidence="12">The sequence shown here is derived from an EMBL/GenBank/DDBJ whole genome shotgun (WGS) entry which is preliminary data.</text>
</comment>
<evidence type="ECO:0000256" key="1">
    <source>
        <dbReference type="ARBA" id="ARBA00022426"/>
    </source>
</evidence>